<dbReference type="Pfam" id="PF00069">
    <property type="entry name" value="Pkinase"/>
    <property type="match status" value="1"/>
</dbReference>
<dbReference type="InterPro" id="IPR000719">
    <property type="entry name" value="Prot_kinase_dom"/>
</dbReference>
<dbReference type="OrthoDB" id="1738954at2759"/>
<dbReference type="PANTHER" id="PTHR24347">
    <property type="entry name" value="SERINE/THREONINE-PROTEIN KINASE"/>
    <property type="match status" value="1"/>
</dbReference>
<accession>A0A8J8NWQ7</accession>
<evidence type="ECO:0000313" key="3">
    <source>
        <dbReference type="Proteomes" id="UP000785679"/>
    </source>
</evidence>
<evidence type="ECO:0000313" key="2">
    <source>
        <dbReference type="EMBL" id="TNV81765.1"/>
    </source>
</evidence>
<dbReference type="InterPro" id="IPR011009">
    <property type="entry name" value="Kinase-like_dom_sf"/>
</dbReference>
<dbReference type="GO" id="GO:0004672">
    <property type="term" value="F:protein kinase activity"/>
    <property type="evidence" value="ECO:0007669"/>
    <property type="project" value="InterPro"/>
</dbReference>
<dbReference type="PROSITE" id="PS50011">
    <property type="entry name" value="PROTEIN_KINASE_DOM"/>
    <property type="match status" value="1"/>
</dbReference>
<dbReference type="Gene3D" id="3.30.200.20">
    <property type="entry name" value="Phosphorylase Kinase, domain 1"/>
    <property type="match status" value="1"/>
</dbReference>
<dbReference type="SMART" id="SM00220">
    <property type="entry name" value="S_TKc"/>
    <property type="match status" value="1"/>
</dbReference>
<feature type="domain" description="Protein kinase" evidence="1">
    <location>
        <begin position="36"/>
        <end position="305"/>
    </location>
</feature>
<name>A0A8J8NWQ7_HALGN</name>
<dbReference type="GO" id="GO:0005524">
    <property type="term" value="F:ATP binding"/>
    <property type="evidence" value="ECO:0007669"/>
    <property type="project" value="InterPro"/>
</dbReference>
<dbReference type="SUPFAM" id="SSF56112">
    <property type="entry name" value="Protein kinase-like (PK-like)"/>
    <property type="match status" value="1"/>
</dbReference>
<gene>
    <name evidence="2" type="ORF">FGO68_gene10557</name>
</gene>
<protein>
    <recommendedName>
        <fullName evidence="1">Protein kinase domain-containing protein</fullName>
    </recommendedName>
</protein>
<comment type="caution">
    <text evidence="2">The sequence shown here is derived from an EMBL/GenBank/DDBJ whole genome shotgun (WGS) entry which is preliminary data.</text>
</comment>
<proteinExistence type="predicted"/>
<dbReference type="EMBL" id="RRYP01005760">
    <property type="protein sequence ID" value="TNV81765.1"/>
    <property type="molecule type" value="Genomic_DNA"/>
</dbReference>
<sequence>MEYGISTAGSFSQDSSQRSVPEVLFQPSELGILERYSIIKEIYKVQLSPTIVSLAAHNDTKQAVIKKSIRKDMLIGQTQHDYARQECIIQAQLKHENVVELYDYTENEKEFVLLMEYCNDAGYFEDKIENRLTPIKNQEKLQQYGFDILTGLSYVHSQGIIHSDLKLQNALLQRPSEDDSQAGELPVVKICDFGLSHLVSETNGKAHMSYRCGTNGYIAPEIKPKDTLIGPEIDMWAFGVMLYEMCTAYKPTNLSNYRYGSGPIPFRDRDWKKHSKHVQDLILQCLQVDPSKRILPEDALQHPWFEQTF</sequence>
<reference evidence="2" key="1">
    <citation type="submission" date="2019-06" db="EMBL/GenBank/DDBJ databases">
        <authorList>
            <person name="Zheng W."/>
        </authorList>
    </citation>
    <scope>NUCLEOTIDE SEQUENCE</scope>
    <source>
        <strain evidence="2">QDHG01</strain>
    </source>
</reference>
<dbReference type="Proteomes" id="UP000785679">
    <property type="component" value="Unassembled WGS sequence"/>
</dbReference>
<dbReference type="AlphaFoldDB" id="A0A8J8NWQ7"/>
<dbReference type="PIRSF" id="PIRSF000654">
    <property type="entry name" value="Integrin-linked_kinase"/>
    <property type="match status" value="1"/>
</dbReference>
<dbReference type="Gene3D" id="1.10.510.10">
    <property type="entry name" value="Transferase(Phosphotransferase) domain 1"/>
    <property type="match status" value="1"/>
</dbReference>
<organism evidence="2 3">
    <name type="scientific">Halteria grandinella</name>
    <dbReference type="NCBI Taxonomy" id="5974"/>
    <lineage>
        <taxon>Eukaryota</taxon>
        <taxon>Sar</taxon>
        <taxon>Alveolata</taxon>
        <taxon>Ciliophora</taxon>
        <taxon>Intramacronucleata</taxon>
        <taxon>Spirotrichea</taxon>
        <taxon>Stichotrichia</taxon>
        <taxon>Sporadotrichida</taxon>
        <taxon>Halteriidae</taxon>
        <taxon>Halteria</taxon>
    </lineage>
</organism>
<evidence type="ECO:0000259" key="1">
    <source>
        <dbReference type="PROSITE" id="PS50011"/>
    </source>
</evidence>
<keyword evidence="3" id="KW-1185">Reference proteome</keyword>